<protein>
    <submittedName>
        <fullName evidence="2">PadR family transcriptional regulator PadR</fullName>
    </submittedName>
</protein>
<dbReference type="InterPro" id="IPR005149">
    <property type="entry name" value="Tscrpt_reg_PadR_N"/>
</dbReference>
<reference evidence="2 3" key="1">
    <citation type="submission" date="2023-07" db="EMBL/GenBank/DDBJ databases">
        <title>Genomic Encyclopedia of Type Strains, Phase IV (KMG-IV): sequencing the most valuable type-strain genomes for metagenomic binning, comparative biology and taxonomic classification.</title>
        <authorList>
            <person name="Goeker M."/>
        </authorList>
    </citation>
    <scope>NUCLEOTIDE SEQUENCE [LARGE SCALE GENOMIC DNA]</scope>
    <source>
        <strain evidence="2 3">DSM 1400</strain>
    </source>
</reference>
<keyword evidence="3" id="KW-1185">Reference proteome</keyword>
<evidence type="ECO:0000259" key="1">
    <source>
        <dbReference type="Pfam" id="PF03551"/>
    </source>
</evidence>
<feature type="domain" description="Transcription regulator PadR N-terminal" evidence="1">
    <location>
        <begin position="16"/>
        <end position="87"/>
    </location>
</feature>
<comment type="caution">
    <text evidence="2">The sequence shown here is derived from an EMBL/GenBank/DDBJ whole genome shotgun (WGS) entry which is preliminary data.</text>
</comment>
<evidence type="ECO:0000313" key="3">
    <source>
        <dbReference type="Proteomes" id="UP001224418"/>
    </source>
</evidence>
<dbReference type="SUPFAM" id="SSF46785">
    <property type="entry name" value="Winged helix' DNA-binding domain"/>
    <property type="match status" value="1"/>
</dbReference>
<dbReference type="InterPro" id="IPR052509">
    <property type="entry name" value="Metal_resp_DNA-bind_regulator"/>
</dbReference>
<dbReference type="PANTHER" id="PTHR33169:SF14">
    <property type="entry name" value="TRANSCRIPTIONAL REGULATOR RV3488"/>
    <property type="match status" value="1"/>
</dbReference>
<evidence type="ECO:0000313" key="2">
    <source>
        <dbReference type="EMBL" id="MDQ0480824.1"/>
    </source>
</evidence>
<dbReference type="PANTHER" id="PTHR33169">
    <property type="entry name" value="PADR-FAMILY TRANSCRIPTIONAL REGULATOR"/>
    <property type="match status" value="1"/>
</dbReference>
<name>A0ABU0JUT9_HATLI</name>
<dbReference type="RefSeq" id="WP_307357013.1">
    <property type="nucleotide sequence ID" value="NZ_BAAACJ010000051.1"/>
</dbReference>
<dbReference type="InterPro" id="IPR036390">
    <property type="entry name" value="WH_DNA-bd_sf"/>
</dbReference>
<accession>A0ABU0JUT9</accession>
<dbReference type="Gene3D" id="1.10.10.10">
    <property type="entry name" value="Winged helix-like DNA-binding domain superfamily/Winged helix DNA-binding domain"/>
    <property type="match status" value="1"/>
</dbReference>
<gene>
    <name evidence="2" type="ORF">QOZ93_002574</name>
</gene>
<dbReference type="InterPro" id="IPR036388">
    <property type="entry name" value="WH-like_DNA-bd_sf"/>
</dbReference>
<sequence length="114" mass="13473">MNDKSQLLKGVLEGCILKIIYHRTQTYGYAIVEELRSYGFGQCTEGTIYPLLTRLEKKSILKSEKKDSPFGPKRKYYSLTENGLRQLNYFYDTWLDFKEFVDKIFMDYGKNNNL</sequence>
<organism evidence="2 3">
    <name type="scientific">Hathewaya limosa</name>
    <name type="common">Clostridium limosum</name>
    <dbReference type="NCBI Taxonomy" id="1536"/>
    <lineage>
        <taxon>Bacteria</taxon>
        <taxon>Bacillati</taxon>
        <taxon>Bacillota</taxon>
        <taxon>Clostridia</taxon>
        <taxon>Eubacteriales</taxon>
        <taxon>Clostridiaceae</taxon>
        <taxon>Hathewaya</taxon>
    </lineage>
</organism>
<proteinExistence type="predicted"/>
<dbReference type="Proteomes" id="UP001224418">
    <property type="component" value="Unassembled WGS sequence"/>
</dbReference>
<dbReference type="EMBL" id="JAUSWN010000029">
    <property type="protein sequence ID" value="MDQ0480824.1"/>
    <property type="molecule type" value="Genomic_DNA"/>
</dbReference>
<dbReference type="Pfam" id="PF03551">
    <property type="entry name" value="PadR"/>
    <property type="match status" value="1"/>
</dbReference>